<accession>Q9LU32</accession>
<protein>
    <submittedName>
        <fullName evidence="1">Uncharacterized protein</fullName>
    </submittedName>
</protein>
<evidence type="ECO:0000313" key="1">
    <source>
        <dbReference type="EMBL" id="BAB01719.1"/>
    </source>
</evidence>
<dbReference type="EMBL" id="AB023045">
    <property type="protein sequence ID" value="BAB01719.1"/>
    <property type="molecule type" value="Genomic_DNA"/>
</dbReference>
<proteinExistence type="predicted"/>
<name>Q9LU32_ARATH</name>
<sequence length="186" mass="21305">MELDQQNVQDICGCPWHEGELHGLKWLIFWLCHILEVPNMAAILMIPNTSWIQTLASKAESPGVDENALLQYDLVVEICLRDHIESKPSMRRNAATNRSRRNDAMMGIEKGKWSVSPTCWRKQNTRTPNGQLLRHLNATTISLICFHRHTHGSDSFSILNGYDSNILRCNDLSHRVQAYILASQER</sequence>
<organism evidence="1">
    <name type="scientific">Arabidopsis thaliana</name>
    <name type="common">Mouse-ear cress</name>
    <dbReference type="NCBI Taxonomy" id="3702"/>
    <lineage>
        <taxon>Eukaryota</taxon>
        <taxon>Viridiplantae</taxon>
        <taxon>Streptophyta</taxon>
        <taxon>Embryophyta</taxon>
        <taxon>Tracheophyta</taxon>
        <taxon>Spermatophyta</taxon>
        <taxon>Magnoliopsida</taxon>
        <taxon>eudicotyledons</taxon>
        <taxon>Gunneridae</taxon>
        <taxon>Pentapetalae</taxon>
        <taxon>rosids</taxon>
        <taxon>malvids</taxon>
        <taxon>Brassicales</taxon>
        <taxon>Brassicaceae</taxon>
        <taxon>Camelineae</taxon>
        <taxon>Arabidopsis</taxon>
    </lineage>
</organism>
<reference evidence="1" key="1">
    <citation type="journal article" date="2000" name="DNA Res.">
        <title>Structural analysis of Arabidopsis thaliana chromosome 3. I. Sequence features of the regions of 4,504,864 bp covered by sixty P1 and TAC clones.</title>
        <authorList>
            <person name="Sato S."/>
            <person name="Nakamura Y."/>
            <person name="Kaneko T."/>
            <person name="Katoh T."/>
            <person name="Asamizu E."/>
            <person name="Tabata S."/>
        </authorList>
    </citation>
    <scope>NUCLEOTIDE SEQUENCE [LARGE SCALE GENOMIC DNA]</scope>
</reference>
<dbReference type="AlphaFoldDB" id="Q9LU32"/>
<reference key="2">
    <citation type="journal article" date="2000" name="Nature">
        <title>Sequence and analysis of chromosome 3 of the plant Arabidopsis thaliana.</title>
        <authorList>
            <consortium name="European Union Chromosome 3 Arabidopsis Sequencing Consortium"/>
            <consortium name="Institute for Genomic Research"/>
            <consortium name="Kazusa DNA Research Institute"/>
            <person name="Salanoubat M."/>
            <person name="Lemcke K."/>
            <person name="Rieger M."/>
            <person name="Ansorge W."/>
            <person name="Unseld M."/>
            <person name="Fartmann B."/>
            <person name="Valle G."/>
            <person name="Blocker H."/>
            <person name="Perez-Alonso M."/>
            <person name="Obermaier B."/>
            <person name="Delseny M."/>
            <person name="Boutry M."/>
            <person name="Grivell L.A."/>
            <person name="Mache R."/>
            <person name="Puigdomenech P."/>
            <person name="De Simone V."/>
            <person name="Choisne N."/>
            <person name="Artiguenave F."/>
            <person name="Robert C."/>
            <person name="Brottier P."/>
            <person name="Wincker P."/>
            <person name="Cattolico L."/>
            <person name="Weissenbach J."/>
            <person name="Saurin W."/>
            <person name="Quetier F."/>
            <person name="Schafer M."/>
            <person name="Muller-Auer S."/>
            <person name="Gabel C."/>
            <person name="Fuchs M."/>
            <person name="Benes V."/>
            <person name="Wurmbach E."/>
            <person name="Drzonek H."/>
            <person name="Erfle H."/>
            <person name="Jordan N."/>
            <person name="Bangert S."/>
            <person name="Wiedelmann R."/>
            <person name="Kranz H."/>
            <person name="Voss H."/>
            <person name="Holland R."/>
            <person name="Brandt P."/>
            <person name="Nyakatura G."/>
            <person name="Vezzi A."/>
            <person name="D'Angelo M."/>
            <person name="Pallavicini A."/>
            <person name="Toppo S."/>
            <person name="Simionati B."/>
            <person name="Conrad A."/>
            <person name="Hornischer K."/>
            <person name="Kauer G."/>
            <person name="Lohnert T.H."/>
            <person name="Nordsiek G."/>
            <person name="Reichelt J."/>
            <person name="Scharfe M."/>
            <person name="Schon O."/>
            <person name="Bargues M."/>
            <person name="Terol J."/>
            <person name="Climent J."/>
            <person name="Navarro P."/>
            <person name="Collado C."/>
            <person name="Perez-Perez A."/>
            <person name="Ottenwalder B."/>
            <person name="Duchemin D."/>
            <person name="Cooke R."/>
            <person name="Laudie M."/>
            <person name="Berger-Llauro C."/>
            <person name="Purnelle B."/>
            <person name="Masuy D."/>
            <person name="de Haan M."/>
            <person name="Maarse A.C."/>
            <person name="Alcaraz J.P."/>
            <person name="Cottet A."/>
            <person name="Casacuberta E."/>
            <person name="Monfort A."/>
            <person name="Argiriou A."/>
            <person name="flores M."/>
            <person name="Liguori R."/>
            <person name="Vitale D."/>
            <person name="Mannhaupt G."/>
            <person name="Haase D."/>
            <person name="Schoof H."/>
            <person name="Rudd S."/>
            <person name="Zaccaria P."/>
            <person name="Mewes H.W."/>
            <person name="Mayer K.F."/>
            <person name="Kaul S."/>
            <person name="Town C.D."/>
            <person name="Koo H.L."/>
            <person name="Tallon L.J."/>
            <person name="Jenkins J."/>
            <person name="Rooney T."/>
            <person name="Rizzo M."/>
            <person name="Walts A."/>
            <person name="Utterback T."/>
            <person name="Fujii C.Y."/>
            <person name="Shea T.P."/>
            <person name="Creasy T.H."/>
            <person name="Haas B."/>
            <person name="Maiti R."/>
            <person name="Wu D."/>
            <person name="Peterson J."/>
            <person name="Van Aken S."/>
            <person name="Pai G."/>
            <person name="Militscher J."/>
            <person name="Sellers P."/>
            <person name="Gill J.E."/>
            <person name="Feldblyum T.V."/>
            <person name="Preuss D."/>
            <person name="Lin X."/>
            <person name="Nierman W.C."/>
            <person name="Salzberg S.L."/>
            <person name="White O."/>
            <person name="Venter J.C."/>
            <person name="Fraser C.M."/>
            <person name="Kaneko T."/>
            <person name="Nakamura Y."/>
            <person name="Sato S."/>
            <person name="Kato T."/>
            <person name="Asamizu E."/>
            <person name="Sasamoto S."/>
            <person name="Kimura T."/>
            <person name="Idesawa K."/>
            <person name="Kawashima K."/>
            <person name="Kishida Y."/>
            <person name="Kiyokawa C."/>
            <person name="Kohara M."/>
            <person name="Matsumoto M."/>
            <person name="Matsuno A."/>
            <person name="Muraki A."/>
            <person name="Nakayama S."/>
            <person name="Nakazaki N."/>
            <person name="Shinpo S."/>
            <person name="Takeuchi C."/>
            <person name="Wada T."/>
            <person name="Watanabe A."/>
            <person name="Yamada M."/>
            <person name="Yasuda M."/>
            <person name="Tabata S."/>
        </authorList>
    </citation>
    <scope>NUCLEOTIDE SEQUENCE [LARGE SCALE GENOMIC DNA]</scope>
    <source>
        <strain>cv. Columbia</strain>
    </source>
</reference>